<evidence type="ECO:0000313" key="2">
    <source>
        <dbReference type="Proteomes" id="UP000297273"/>
    </source>
</evidence>
<name>A0ABY2M992_9LEPT</name>
<comment type="caution">
    <text evidence="1">The sequence shown here is derived from an EMBL/GenBank/DDBJ whole genome shotgun (WGS) entry which is preliminary data.</text>
</comment>
<gene>
    <name evidence="1" type="ORF">EHQ53_14050</name>
</gene>
<evidence type="ECO:0008006" key="3">
    <source>
        <dbReference type="Google" id="ProtNLM"/>
    </source>
</evidence>
<keyword evidence="2" id="KW-1185">Reference proteome</keyword>
<organism evidence="1 2">
    <name type="scientific">Leptospira langatensis</name>
    <dbReference type="NCBI Taxonomy" id="2484983"/>
    <lineage>
        <taxon>Bacteria</taxon>
        <taxon>Pseudomonadati</taxon>
        <taxon>Spirochaetota</taxon>
        <taxon>Spirochaetia</taxon>
        <taxon>Leptospirales</taxon>
        <taxon>Leptospiraceae</taxon>
        <taxon>Leptospira</taxon>
    </lineage>
</organism>
<reference evidence="2" key="1">
    <citation type="journal article" date="2019" name="PLoS Negl. Trop. Dis.">
        <title>Revisiting the worldwide diversity of Leptospira species in the environment.</title>
        <authorList>
            <person name="Vincent A.T."/>
            <person name="Schiettekatte O."/>
            <person name="Bourhy P."/>
            <person name="Veyrier F.J."/>
            <person name="Picardeau M."/>
        </authorList>
    </citation>
    <scope>NUCLEOTIDE SEQUENCE [LARGE SCALE GENOMIC DNA]</scope>
    <source>
        <strain evidence="2">201702690</strain>
    </source>
</reference>
<dbReference type="RefSeq" id="WP_135646415.1">
    <property type="nucleotide sequence ID" value="NZ_RQGC01000009.1"/>
</dbReference>
<sequence length="468" mass="50372">MFLDRFNRMTSQAPGQTKELLRKALTSAANSGAALIPQHLERIITNTIIKLSPTIAMIKPEWDAQKLHEFNQIVDLGGYGGAMGEGAVTGVTNSTYTRNATVNLKVIRRKGFVTDFEQEAAERYIDALATEIENQVRAQVYSLEFYLMSGNADSNAYEFSGWDKFIVTNRINNFDPSTGAPKVPSSLQFLDVMIDRSNRSGGTLHDRAFIMTPEMLSKVSQLLTNVRLNQGLQGDFSKVEVNGGWRLNAYRDVPIIQSTYCSGYGASTMGTVTATSGGTTGGSFSDGTYYFRVAALTTEGEQMASAQSSVTLSGGTSTQKITLSFTAVANALSYKVYYGSTTGLQNSKLIDWVPAYAYDGNGTVGAAITSISVLSSVATSKVTGLSNDLPLTPSANANAEIIMLVDFDKYQGMGKFAYNNPGGREGGIISTKPLYNNDAGEIFLVYTHGALVNSFDATSVISRGWVVA</sequence>
<proteinExistence type="predicted"/>
<accession>A0ABY2M992</accession>
<dbReference type="Proteomes" id="UP000297273">
    <property type="component" value="Unassembled WGS sequence"/>
</dbReference>
<dbReference type="EMBL" id="RQGC01000009">
    <property type="protein sequence ID" value="TGL39640.1"/>
    <property type="molecule type" value="Genomic_DNA"/>
</dbReference>
<evidence type="ECO:0000313" key="1">
    <source>
        <dbReference type="EMBL" id="TGL39640.1"/>
    </source>
</evidence>
<protein>
    <recommendedName>
        <fullName evidence="3">Phage capsid protein</fullName>
    </recommendedName>
</protein>